<evidence type="ECO:0000256" key="1">
    <source>
        <dbReference type="ARBA" id="ARBA00004123"/>
    </source>
</evidence>
<name>A0AAW0ES64_9TRYP</name>
<keyword evidence="3" id="KW-0853">WD repeat</keyword>
<evidence type="ECO:0000313" key="7">
    <source>
        <dbReference type="Proteomes" id="UP001430356"/>
    </source>
</evidence>
<keyword evidence="4" id="KW-0677">Repeat</keyword>
<comment type="subcellular location">
    <subcellularLocation>
        <location evidence="1">Nucleus</location>
    </subcellularLocation>
</comment>
<reference evidence="6 7" key="1">
    <citation type="journal article" date="2021" name="MBio">
        <title>A New Model Trypanosomatid, Novymonas esmeraldas: Genomic Perception of Its 'Candidatus Pandoraea novymonadis' Endosymbiont.</title>
        <authorList>
            <person name="Zakharova A."/>
            <person name="Saura A."/>
            <person name="Butenko A."/>
            <person name="Podesvova L."/>
            <person name="Warmusova S."/>
            <person name="Kostygov A.Y."/>
            <person name="Nenarokova A."/>
            <person name="Lukes J."/>
            <person name="Opperdoes F.R."/>
            <person name="Yurchenko V."/>
        </authorList>
    </citation>
    <scope>NUCLEOTIDE SEQUENCE [LARGE SCALE GENOMIC DNA]</scope>
    <source>
        <strain evidence="6 7">E262AT.01</strain>
    </source>
</reference>
<dbReference type="InterPro" id="IPR001680">
    <property type="entry name" value="WD40_rpt"/>
</dbReference>
<dbReference type="AlphaFoldDB" id="A0AAW0ES64"/>
<evidence type="ECO:0000256" key="4">
    <source>
        <dbReference type="ARBA" id="ARBA00022737"/>
    </source>
</evidence>
<comment type="similarity">
    <text evidence="2">Belongs to the WD repeat SWD2 family.</text>
</comment>
<dbReference type="Proteomes" id="UP001430356">
    <property type="component" value="Unassembled WGS sequence"/>
</dbReference>
<dbReference type="SUPFAM" id="SSF50978">
    <property type="entry name" value="WD40 repeat-like"/>
    <property type="match status" value="1"/>
</dbReference>
<organism evidence="6 7">
    <name type="scientific">Novymonas esmeraldas</name>
    <dbReference type="NCBI Taxonomy" id="1808958"/>
    <lineage>
        <taxon>Eukaryota</taxon>
        <taxon>Discoba</taxon>
        <taxon>Euglenozoa</taxon>
        <taxon>Kinetoplastea</taxon>
        <taxon>Metakinetoplastina</taxon>
        <taxon>Trypanosomatida</taxon>
        <taxon>Trypanosomatidae</taxon>
        <taxon>Novymonas</taxon>
    </lineage>
</organism>
<comment type="caution">
    <text evidence="6">The sequence shown here is derived from an EMBL/GenBank/DDBJ whole genome shotgun (WGS) entry which is preliminary data.</text>
</comment>
<dbReference type="GO" id="GO:0003682">
    <property type="term" value="F:chromatin binding"/>
    <property type="evidence" value="ECO:0007669"/>
    <property type="project" value="TreeGrafter"/>
</dbReference>
<dbReference type="Gene3D" id="2.130.10.10">
    <property type="entry name" value="YVTN repeat-like/Quinoprotein amine dehydrogenase"/>
    <property type="match status" value="1"/>
</dbReference>
<dbReference type="GO" id="GO:0016070">
    <property type="term" value="P:RNA metabolic process"/>
    <property type="evidence" value="ECO:0007669"/>
    <property type="project" value="UniProtKB-ARBA"/>
</dbReference>
<evidence type="ECO:0000313" key="6">
    <source>
        <dbReference type="EMBL" id="KAK7196122.1"/>
    </source>
</evidence>
<gene>
    <name evidence="6" type="ORF">NESM_000547100</name>
</gene>
<sequence length="385" mass="40889">MSSAVASSSDAAAGDGAAVEVASMFYTGINEPRPTTMDFSFDGLHFASAHADDAVRLIDVGSMAPTDVILCDAFGVHNLRYTHSSCVVCVAPRFHLDGHLHLLNTETSQFFGALAYVSDAEPEIAPVPNAPVYSTLAQCPATDVLGAVVTAKARLALFHPLIAGCIAATPERTIVGGRACVQFSRDGHHIAIGDDHRIAVLDRRNLFQAPQVVLEHRHIFHTATSVTRCKGVEFSADESRLLLTSSNGEVVVHDWKRDEAVASYLHGDTKRHFIGAADAVGAQYACPHQAASPVLQLTSSMSGGRHLLVYAGCPPRCSAAPARRQGRLLYELQSKDSDVPVAIAVNPRFQLAATAARSITWWALHSGAMQAYATEPPLAGPGIPG</sequence>
<proteinExistence type="inferred from homology"/>
<keyword evidence="7" id="KW-1185">Reference proteome</keyword>
<dbReference type="InterPro" id="IPR037867">
    <property type="entry name" value="Swd2/WDR82"/>
</dbReference>
<accession>A0AAW0ES64</accession>
<protein>
    <submittedName>
        <fullName evidence="6">Uncharacterized protein</fullName>
    </submittedName>
</protein>
<dbReference type="InterPro" id="IPR015943">
    <property type="entry name" value="WD40/YVTN_repeat-like_dom_sf"/>
</dbReference>
<keyword evidence="5" id="KW-0539">Nucleus</keyword>
<evidence type="ECO:0000256" key="3">
    <source>
        <dbReference type="ARBA" id="ARBA00022574"/>
    </source>
</evidence>
<dbReference type="GO" id="GO:0048188">
    <property type="term" value="C:Set1C/COMPASS complex"/>
    <property type="evidence" value="ECO:0007669"/>
    <property type="project" value="TreeGrafter"/>
</dbReference>
<dbReference type="EMBL" id="JAECZO010000069">
    <property type="protein sequence ID" value="KAK7196122.1"/>
    <property type="molecule type" value="Genomic_DNA"/>
</dbReference>
<dbReference type="PANTHER" id="PTHR19861:SF0">
    <property type="entry name" value="WD REPEAT-CONTAINING PROTEIN 82"/>
    <property type="match status" value="1"/>
</dbReference>
<dbReference type="InterPro" id="IPR036322">
    <property type="entry name" value="WD40_repeat_dom_sf"/>
</dbReference>
<evidence type="ECO:0000256" key="2">
    <source>
        <dbReference type="ARBA" id="ARBA00005616"/>
    </source>
</evidence>
<dbReference type="SMART" id="SM00320">
    <property type="entry name" value="WD40"/>
    <property type="match status" value="3"/>
</dbReference>
<evidence type="ECO:0000256" key="5">
    <source>
        <dbReference type="ARBA" id="ARBA00023242"/>
    </source>
</evidence>
<dbReference type="PANTHER" id="PTHR19861">
    <property type="entry name" value="WD40 REPEAT PROTEIN SWD2"/>
    <property type="match status" value="1"/>
</dbReference>